<dbReference type="SUPFAM" id="SSF55785">
    <property type="entry name" value="PYP-like sensor domain (PAS domain)"/>
    <property type="match status" value="1"/>
</dbReference>
<dbReference type="SMART" id="SM00091">
    <property type="entry name" value="PAS"/>
    <property type="match status" value="1"/>
</dbReference>
<dbReference type="Pfam" id="PF08447">
    <property type="entry name" value="PAS_3"/>
    <property type="match status" value="1"/>
</dbReference>
<dbReference type="GO" id="GO:0005886">
    <property type="term" value="C:plasma membrane"/>
    <property type="evidence" value="ECO:0007669"/>
    <property type="project" value="TreeGrafter"/>
</dbReference>
<gene>
    <name evidence="5" type="primary">aer_21</name>
    <name evidence="5" type="ORF">GALL_450910</name>
</gene>
<dbReference type="Gene3D" id="1.20.120.30">
    <property type="entry name" value="Aspartate receptor, ligand-binding domain"/>
    <property type="match status" value="1"/>
</dbReference>
<dbReference type="InterPro" id="IPR000014">
    <property type="entry name" value="PAS"/>
</dbReference>
<keyword evidence="5" id="KW-0675">Receptor</keyword>
<dbReference type="EMBL" id="MLJW01002931">
    <property type="protein sequence ID" value="OIQ73273.1"/>
    <property type="molecule type" value="Genomic_DNA"/>
</dbReference>
<organism evidence="5">
    <name type="scientific">mine drainage metagenome</name>
    <dbReference type="NCBI Taxonomy" id="410659"/>
    <lineage>
        <taxon>unclassified sequences</taxon>
        <taxon>metagenomes</taxon>
        <taxon>ecological metagenomes</taxon>
    </lineage>
</organism>
<sequence length="701" mass="75495">MRTNLPVSQNEIKYPTGQTLVSITDDKGRIVYCNPVFVRVSGYTKEELLGQPHNLIRHPDMPEEAFRDMWATIQSGLPWTGVVKNRSKNGDFYWVRANVTPMVEDGKASGYLSVRTQPSREEIAAVSALYARMVEQARRGKSTLALKRGAVIRNDALGKLMRPVQTLVSACGGWTMLALLALCLVTTAILWPLIPMPLQVVPVVLVALLLGLAGRRLATTGLMQATADATRLAAGDLAHPYSLGNGGPTAQLQLAIAQLSVNMKSIVLDTRREVENVRGAAMEIAAGNQDLSSRTEAQASNLEKTAAAMEEITGTVQQSADSATRGAQIARETASSSELSHEAVIKVASAMEAIKASSQHMGDIIQTIEAVAFQTNILALNAAVEAARAGEAGRGFAVVAGEVRALAKRSANAAKEIRDLIGESSSRVETGHVQVNEATSRMTEALTQAKAVNDMLGEINVAAQEQQVGISQINEAVANMESMTQQNAAMVEELAASAAVLDSQISLITDAIRIFRLSTDESTTFQLDAVALRKESKQASQVKSSSPSEDIDLKEAIAKHLQWKTNLRNAALHEEPLDVETIRKDNCCVLGKWLYGPGQREWQGQARFVELVERHREFHLQAASVAQVISSGRTQEGIKMMEGGTAFAKATQAVVMAIRALLAIQASSSKAKNINPPEVKATHPVPLAQASRVASEEWETF</sequence>
<dbReference type="GO" id="GO:0004888">
    <property type="term" value="F:transmembrane signaling receptor activity"/>
    <property type="evidence" value="ECO:0007669"/>
    <property type="project" value="TreeGrafter"/>
</dbReference>
<keyword evidence="2" id="KW-0812">Transmembrane</keyword>
<dbReference type="GO" id="GO:0006935">
    <property type="term" value="P:chemotaxis"/>
    <property type="evidence" value="ECO:0007669"/>
    <property type="project" value="TreeGrafter"/>
</dbReference>
<protein>
    <submittedName>
        <fullName evidence="5">Aerotaxis receptor</fullName>
    </submittedName>
</protein>
<keyword evidence="2" id="KW-1133">Transmembrane helix</keyword>
<dbReference type="Gene3D" id="1.10.287.950">
    <property type="entry name" value="Methyl-accepting chemotaxis protein"/>
    <property type="match status" value="1"/>
</dbReference>
<proteinExistence type="predicted"/>
<dbReference type="Pfam" id="PF13682">
    <property type="entry name" value="CZB"/>
    <property type="match status" value="1"/>
</dbReference>
<feature type="region of interest" description="Disordered" evidence="1">
    <location>
        <begin position="673"/>
        <end position="701"/>
    </location>
</feature>
<dbReference type="PANTHER" id="PTHR43531:SF7">
    <property type="entry name" value="AEROTAXIS RECEPTOR"/>
    <property type="match status" value="1"/>
</dbReference>
<evidence type="ECO:0000313" key="5">
    <source>
        <dbReference type="EMBL" id="OIQ73273.1"/>
    </source>
</evidence>
<comment type="caution">
    <text evidence="5">The sequence shown here is derived from an EMBL/GenBank/DDBJ whole genome shotgun (WGS) entry which is preliminary data.</text>
</comment>
<dbReference type="CDD" id="cd11386">
    <property type="entry name" value="MCP_signal"/>
    <property type="match status" value="1"/>
</dbReference>
<evidence type="ECO:0000256" key="1">
    <source>
        <dbReference type="SAM" id="MobiDB-lite"/>
    </source>
</evidence>
<dbReference type="InterPro" id="IPR004089">
    <property type="entry name" value="MCPsignal_dom"/>
</dbReference>
<feature type="transmembrane region" description="Helical" evidence="2">
    <location>
        <begin position="167"/>
        <end position="190"/>
    </location>
</feature>
<reference evidence="5" key="1">
    <citation type="submission" date="2016-10" db="EMBL/GenBank/DDBJ databases">
        <title>Sequence of Gallionella enrichment culture.</title>
        <authorList>
            <person name="Poehlein A."/>
            <person name="Muehling M."/>
            <person name="Daniel R."/>
        </authorList>
    </citation>
    <scope>NUCLEOTIDE SEQUENCE</scope>
</reference>
<name>A0A1J5PP51_9ZZZZ</name>
<dbReference type="Gene3D" id="3.30.450.20">
    <property type="entry name" value="PAS domain"/>
    <property type="match status" value="1"/>
</dbReference>
<keyword evidence="2" id="KW-0472">Membrane</keyword>
<dbReference type="SUPFAM" id="SSF58104">
    <property type="entry name" value="Methyl-accepting chemotaxis protein (MCP) signaling domain"/>
    <property type="match status" value="1"/>
</dbReference>
<dbReference type="InterPro" id="IPR035965">
    <property type="entry name" value="PAS-like_dom_sf"/>
</dbReference>
<dbReference type="CDD" id="cd00130">
    <property type="entry name" value="PAS"/>
    <property type="match status" value="1"/>
</dbReference>
<feature type="domain" description="Methyl-accepting transducer" evidence="3">
    <location>
        <begin position="273"/>
        <end position="502"/>
    </location>
</feature>
<accession>A0A1J5PP51</accession>
<evidence type="ECO:0000259" key="4">
    <source>
        <dbReference type="PROSITE" id="PS50112"/>
    </source>
</evidence>
<dbReference type="InterPro" id="IPR051310">
    <property type="entry name" value="MCP_chemotaxis"/>
</dbReference>
<dbReference type="FunFam" id="1.10.287.950:FF:000001">
    <property type="entry name" value="Methyl-accepting chemotaxis sensory transducer"/>
    <property type="match status" value="1"/>
</dbReference>
<dbReference type="NCBIfam" id="TIGR00229">
    <property type="entry name" value="sensory_box"/>
    <property type="match status" value="1"/>
</dbReference>
<dbReference type="AlphaFoldDB" id="A0A1J5PP51"/>
<dbReference type="Pfam" id="PF00015">
    <property type="entry name" value="MCPsignal"/>
    <property type="match status" value="1"/>
</dbReference>
<evidence type="ECO:0000259" key="3">
    <source>
        <dbReference type="PROSITE" id="PS50111"/>
    </source>
</evidence>
<dbReference type="SMART" id="SM00283">
    <property type="entry name" value="MA"/>
    <property type="match status" value="1"/>
</dbReference>
<dbReference type="PROSITE" id="PS50112">
    <property type="entry name" value="PAS"/>
    <property type="match status" value="1"/>
</dbReference>
<dbReference type="InterPro" id="IPR013655">
    <property type="entry name" value="PAS_fold_3"/>
</dbReference>
<dbReference type="PROSITE" id="PS50111">
    <property type="entry name" value="CHEMOTAXIS_TRANSDUC_2"/>
    <property type="match status" value="1"/>
</dbReference>
<dbReference type="GO" id="GO:0007165">
    <property type="term" value="P:signal transduction"/>
    <property type="evidence" value="ECO:0007669"/>
    <property type="project" value="InterPro"/>
</dbReference>
<dbReference type="PANTHER" id="PTHR43531">
    <property type="entry name" value="PROTEIN ICFG"/>
    <property type="match status" value="1"/>
</dbReference>
<dbReference type="InterPro" id="IPR025991">
    <property type="entry name" value="Chemoreceptor_zinc-bind_dom"/>
</dbReference>
<evidence type="ECO:0000256" key="2">
    <source>
        <dbReference type="SAM" id="Phobius"/>
    </source>
</evidence>
<feature type="domain" description="PAS" evidence="4">
    <location>
        <begin position="21"/>
        <end position="76"/>
    </location>
</feature>